<feature type="transmembrane region" description="Helical" evidence="1">
    <location>
        <begin position="176"/>
        <end position="197"/>
    </location>
</feature>
<dbReference type="EMBL" id="OCNK01000001">
    <property type="protein sequence ID" value="SOD93079.1"/>
    <property type="molecule type" value="Genomic_DNA"/>
</dbReference>
<gene>
    <name evidence="3" type="ORF">SAMN06272739_0157</name>
</gene>
<feature type="transmembrane region" description="Helical" evidence="1">
    <location>
        <begin position="294"/>
        <end position="314"/>
    </location>
</feature>
<evidence type="ECO:0000256" key="1">
    <source>
        <dbReference type="SAM" id="Phobius"/>
    </source>
</evidence>
<keyword evidence="4" id="KW-1185">Reference proteome</keyword>
<name>A0A286GD74_9ACTN</name>
<feature type="transmembrane region" description="Helical" evidence="1">
    <location>
        <begin position="263"/>
        <end position="282"/>
    </location>
</feature>
<accession>A0A286GD74</accession>
<sequence length="343" mass="35728">MGPPPGWAPAFPPPPVVRWAPPPGTPPHDEPTSFLLAMRSRDWAWWRPALGLLLLVVVYVALAVVTAVAGVVGLLASGADPGALPDLALDEFSDPWVLLFLNASLIVAIPCVWMAWAVVHGMRRGWSSSVLGRLRRRLLVPYIGFALATLGVGIGLSVLLGFTAGGEEVTGPVPSYGWLLVVVLLTTPLQSAAEEYVFRGYLSQAIAGWIRAPQVGAVVAAVLSAALFAAAHGQQDTLTFLDRFAFGLTASAVVWLTGGLEAAIVLHAVNNVLVFVLAGALGEGVATDQVPAGLGVAFAVLSLTSMAAYIAVVARTRGRLGPETLTGALDLRTPTHPAPVPGR</sequence>
<proteinExistence type="predicted"/>
<dbReference type="Proteomes" id="UP000219482">
    <property type="component" value="Unassembled WGS sequence"/>
</dbReference>
<feature type="domain" description="CAAX prenyl protease 2/Lysostaphin resistance protein A-like" evidence="2">
    <location>
        <begin position="178"/>
        <end position="273"/>
    </location>
</feature>
<feature type="transmembrane region" description="Helical" evidence="1">
    <location>
        <begin position="139"/>
        <end position="164"/>
    </location>
</feature>
<dbReference type="Pfam" id="PF02517">
    <property type="entry name" value="Rce1-like"/>
    <property type="match status" value="1"/>
</dbReference>
<dbReference type="GO" id="GO:0004175">
    <property type="term" value="F:endopeptidase activity"/>
    <property type="evidence" value="ECO:0007669"/>
    <property type="project" value="UniProtKB-ARBA"/>
</dbReference>
<dbReference type="OrthoDB" id="2680086at2"/>
<keyword evidence="1" id="KW-0812">Transmembrane</keyword>
<keyword evidence="1" id="KW-0472">Membrane</keyword>
<dbReference type="RefSeq" id="WP_099459135.1">
    <property type="nucleotide sequence ID" value="NZ_OCNK01000001.1"/>
</dbReference>
<dbReference type="AlphaFoldDB" id="A0A286GD74"/>
<evidence type="ECO:0000313" key="4">
    <source>
        <dbReference type="Proteomes" id="UP000219482"/>
    </source>
</evidence>
<reference evidence="4" key="1">
    <citation type="submission" date="2017-09" db="EMBL/GenBank/DDBJ databases">
        <authorList>
            <person name="Varghese N."/>
            <person name="Submissions S."/>
        </authorList>
    </citation>
    <scope>NUCLEOTIDE SEQUENCE [LARGE SCALE GENOMIC DNA]</scope>
    <source>
        <strain evidence="4">DSM 44270</strain>
    </source>
</reference>
<organism evidence="3 4">
    <name type="scientific">Blastococcus haudaquaticus</name>
    <dbReference type="NCBI Taxonomy" id="1938745"/>
    <lineage>
        <taxon>Bacteria</taxon>
        <taxon>Bacillati</taxon>
        <taxon>Actinomycetota</taxon>
        <taxon>Actinomycetes</taxon>
        <taxon>Geodermatophilales</taxon>
        <taxon>Geodermatophilaceae</taxon>
        <taxon>Blastococcus</taxon>
    </lineage>
</organism>
<dbReference type="GO" id="GO:0080120">
    <property type="term" value="P:CAAX-box protein maturation"/>
    <property type="evidence" value="ECO:0007669"/>
    <property type="project" value="UniProtKB-ARBA"/>
</dbReference>
<feature type="transmembrane region" description="Helical" evidence="1">
    <location>
        <begin position="237"/>
        <end position="256"/>
    </location>
</feature>
<feature type="transmembrane region" description="Helical" evidence="1">
    <location>
        <begin position="96"/>
        <end position="119"/>
    </location>
</feature>
<feature type="transmembrane region" description="Helical" evidence="1">
    <location>
        <begin position="49"/>
        <end position="76"/>
    </location>
</feature>
<evidence type="ECO:0000313" key="3">
    <source>
        <dbReference type="EMBL" id="SOD93079.1"/>
    </source>
</evidence>
<protein>
    <recommendedName>
        <fullName evidence="2">CAAX prenyl protease 2/Lysostaphin resistance protein A-like domain-containing protein</fullName>
    </recommendedName>
</protein>
<evidence type="ECO:0000259" key="2">
    <source>
        <dbReference type="Pfam" id="PF02517"/>
    </source>
</evidence>
<keyword evidence="1" id="KW-1133">Transmembrane helix</keyword>
<dbReference type="InterPro" id="IPR003675">
    <property type="entry name" value="Rce1/LyrA-like_dom"/>
</dbReference>
<feature type="transmembrane region" description="Helical" evidence="1">
    <location>
        <begin position="209"/>
        <end position="231"/>
    </location>
</feature>